<evidence type="ECO:0000313" key="1">
    <source>
        <dbReference type="EMBL" id="GBN49125.1"/>
    </source>
</evidence>
<evidence type="ECO:0000313" key="2">
    <source>
        <dbReference type="Proteomes" id="UP000499080"/>
    </source>
</evidence>
<gene>
    <name evidence="1" type="ORF">AVEN_241252_1</name>
</gene>
<dbReference type="Proteomes" id="UP000499080">
    <property type="component" value="Unassembled WGS sequence"/>
</dbReference>
<keyword evidence="2" id="KW-1185">Reference proteome</keyword>
<sequence>MSVFLLGYATVDRLQNLHRNNAFSTTSAIFYLKTLLRTLNASKDSHFDVELATAGPSAEFFLNDHAENGGRIIGADRDYIKVFGTSVI</sequence>
<dbReference type="EMBL" id="BGPR01011006">
    <property type="protein sequence ID" value="GBN49125.1"/>
    <property type="molecule type" value="Genomic_DNA"/>
</dbReference>
<reference evidence="1 2" key="1">
    <citation type="journal article" date="2019" name="Sci. Rep.">
        <title>Orb-weaving spider Araneus ventricosus genome elucidates the spidroin gene catalogue.</title>
        <authorList>
            <person name="Kono N."/>
            <person name="Nakamura H."/>
            <person name="Ohtoshi R."/>
            <person name="Moran D.A.P."/>
            <person name="Shinohara A."/>
            <person name="Yoshida Y."/>
            <person name="Fujiwara M."/>
            <person name="Mori M."/>
            <person name="Tomita M."/>
            <person name="Arakawa K."/>
        </authorList>
    </citation>
    <scope>NUCLEOTIDE SEQUENCE [LARGE SCALE GENOMIC DNA]</scope>
</reference>
<name>A0A4Y2PAX5_ARAVE</name>
<accession>A0A4Y2PAX5</accession>
<dbReference type="AlphaFoldDB" id="A0A4Y2PAX5"/>
<organism evidence="1 2">
    <name type="scientific">Araneus ventricosus</name>
    <name type="common">Orbweaver spider</name>
    <name type="synonym">Epeira ventricosa</name>
    <dbReference type="NCBI Taxonomy" id="182803"/>
    <lineage>
        <taxon>Eukaryota</taxon>
        <taxon>Metazoa</taxon>
        <taxon>Ecdysozoa</taxon>
        <taxon>Arthropoda</taxon>
        <taxon>Chelicerata</taxon>
        <taxon>Arachnida</taxon>
        <taxon>Araneae</taxon>
        <taxon>Araneomorphae</taxon>
        <taxon>Entelegynae</taxon>
        <taxon>Araneoidea</taxon>
        <taxon>Araneidae</taxon>
        <taxon>Araneus</taxon>
    </lineage>
</organism>
<comment type="caution">
    <text evidence="1">The sequence shown here is derived from an EMBL/GenBank/DDBJ whole genome shotgun (WGS) entry which is preliminary data.</text>
</comment>
<proteinExistence type="predicted"/>
<protein>
    <submittedName>
        <fullName evidence="1">Uncharacterized protein</fullName>
    </submittedName>
</protein>